<evidence type="ECO:0000256" key="3">
    <source>
        <dbReference type="ARBA" id="ARBA00022448"/>
    </source>
</evidence>
<evidence type="ECO:0000313" key="10">
    <source>
        <dbReference type="EMBL" id="PVH22707.1"/>
    </source>
</evidence>
<evidence type="ECO:0000256" key="5">
    <source>
        <dbReference type="ARBA" id="ARBA00022692"/>
    </source>
</evidence>
<dbReference type="Gene3D" id="1.50.10.150">
    <property type="entry name" value="Voltage-dependent anion channel"/>
    <property type="match status" value="1"/>
</dbReference>
<evidence type="ECO:0000256" key="7">
    <source>
        <dbReference type="ARBA" id="ARBA00023136"/>
    </source>
</evidence>
<feature type="transmembrane region" description="Helical" evidence="8">
    <location>
        <begin position="37"/>
        <end position="57"/>
    </location>
</feature>
<dbReference type="PANTHER" id="PTHR31686:SF1">
    <property type="entry name" value="SULFITE EFFLUX PUMP SSU1"/>
    <property type="match status" value="1"/>
</dbReference>
<dbReference type="PANTHER" id="PTHR31686">
    <property type="match status" value="1"/>
</dbReference>
<feature type="transmembrane region" description="Helical" evidence="8">
    <location>
        <begin position="69"/>
        <end position="89"/>
    </location>
</feature>
<keyword evidence="11" id="KW-1185">Reference proteome</keyword>
<keyword evidence="6 8" id="KW-1133">Transmembrane helix</keyword>
<dbReference type="InterPro" id="IPR051629">
    <property type="entry name" value="Sulfite_efflux_TDT"/>
</dbReference>
<evidence type="ECO:0000256" key="8">
    <source>
        <dbReference type="SAM" id="Phobius"/>
    </source>
</evidence>
<dbReference type="Proteomes" id="UP000244309">
    <property type="component" value="Unassembled WGS sequence"/>
</dbReference>
<dbReference type="AlphaFoldDB" id="A0A2V1AXA3"/>
<protein>
    <submittedName>
        <fullName evidence="10">Uncharacterized protein</fullName>
    </submittedName>
</protein>
<feature type="transmembrane region" description="Helical" evidence="8">
    <location>
        <begin position="109"/>
        <end position="127"/>
    </location>
</feature>
<dbReference type="InterPro" id="IPR004695">
    <property type="entry name" value="SLAC1/Mae1/Ssu1/TehA"/>
</dbReference>
<dbReference type="GO" id="GO:0005886">
    <property type="term" value="C:plasma membrane"/>
    <property type="evidence" value="ECO:0007669"/>
    <property type="project" value="UniProtKB-SubCell"/>
</dbReference>
<evidence type="ECO:0000256" key="6">
    <source>
        <dbReference type="ARBA" id="ARBA00022989"/>
    </source>
</evidence>
<accession>A0A2V1AXA3</accession>
<comment type="similarity">
    <text evidence="2">Belongs to the tellurite-resistance/dicarboxylate transporter (TDT) family.</text>
</comment>
<dbReference type="InterPro" id="IPR038665">
    <property type="entry name" value="Voltage-dep_anion_channel_sf"/>
</dbReference>
<sequence length="376" mass="41751">MGSISLLIFILASCSFLLALSRKDGVWTKIHRDPQVAPFIGCFVMGYTALMMFLHSITRGSWIWALWGLWWVATALSVYSAFLTVFLALLAKHRHLDRSVDYKDISFTYLLPVVTLTVAASMGGNVAEDLPNVQVKVITAVVSFLMWSVAVFFASIITTVVYWRLFTHKIPATAAVFTLYLPIGFLGQGAYGILVFGKNCVNMLMENHDEVISSKYTTFIHEGAEKIGADIGNVATMMAVSIMVCSTAAALFLIAFGYFATFLAVASTLSKSRPFAKKPNLDCIRNSSKSPAMRYFDGMLRFNRGFWSMTFPLGTMAQANIELWRLYNGLTAFRYMSAIYSMTLFCITIGCLFGVVMRGIQMLTAPIEDTESKETV</sequence>
<name>A0A2V1AXA3_9ASCO</name>
<feature type="signal peptide" evidence="9">
    <location>
        <begin position="1"/>
        <end position="21"/>
    </location>
</feature>
<dbReference type="GO" id="GO:0000319">
    <property type="term" value="F:sulfite transmembrane transporter activity"/>
    <property type="evidence" value="ECO:0007669"/>
    <property type="project" value="TreeGrafter"/>
</dbReference>
<feature type="transmembrane region" description="Helical" evidence="8">
    <location>
        <begin position="175"/>
        <end position="196"/>
    </location>
</feature>
<feature type="chain" id="PRO_5015954690" evidence="9">
    <location>
        <begin position="22"/>
        <end position="376"/>
    </location>
</feature>
<dbReference type="OrthoDB" id="1099at2759"/>
<feature type="transmembrane region" description="Helical" evidence="8">
    <location>
        <begin position="240"/>
        <end position="265"/>
    </location>
</feature>
<comment type="subcellular location">
    <subcellularLocation>
        <location evidence="1">Cell membrane</location>
        <topology evidence="1">Multi-pass membrane protein</topology>
    </subcellularLocation>
</comment>
<dbReference type="RefSeq" id="XP_025343647.1">
    <property type="nucleotide sequence ID" value="XM_025488985.1"/>
</dbReference>
<reference evidence="10 11" key="1">
    <citation type="submission" date="2017-12" db="EMBL/GenBank/DDBJ databases">
        <title>Genome Sequence of a Multidrug-Resistant Candida haemulonii Isolate from a Patient with Chronic Leg Ulcers in Israel.</title>
        <authorList>
            <person name="Chow N.A."/>
            <person name="Gade L."/>
            <person name="Batra D."/>
            <person name="Rowe L.A."/>
            <person name="Ben-Ami R."/>
            <person name="Loparev V.N."/>
            <person name="Litvintseva A.P."/>
        </authorList>
    </citation>
    <scope>NUCLEOTIDE SEQUENCE [LARGE SCALE GENOMIC DNA]</scope>
    <source>
        <strain evidence="10 11">B11899</strain>
    </source>
</reference>
<keyword evidence="3" id="KW-0813">Transport</keyword>
<keyword evidence="5 8" id="KW-0812">Transmembrane</keyword>
<evidence type="ECO:0000256" key="2">
    <source>
        <dbReference type="ARBA" id="ARBA00008566"/>
    </source>
</evidence>
<keyword evidence="9" id="KW-0732">Signal</keyword>
<proteinExistence type="inferred from homology"/>
<dbReference type="GeneID" id="37010718"/>
<dbReference type="Pfam" id="PF03595">
    <property type="entry name" value="SLAC1"/>
    <property type="match status" value="1"/>
</dbReference>
<feature type="transmembrane region" description="Helical" evidence="8">
    <location>
        <begin position="332"/>
        <end position="356"/>
    </location>
</feature>
<evidence type="ECO:0000313" key="11">
    <source>
        <dbReference type="Proteomes" id="UP000244309"/>
    </source>
</evidence>
<organism evidence="10 11">
    <name type="scientific">Candidozyma haemuli</name>
    <dbReference type="NCBI Taxonomy" id="45357"/>
    <lineage>
        <taxon>Eukaryota</taxon>
        <taxon>Fungi</taxon>
        <taxon>Dikarya</taxon>
        <taxon>Ascomycota</taxon>
        <taxon>Saccharomycotina</taxon>
        <taxon>Pichiomycetes</taxon>
        <taxon>Metschnikowiaceae</taxon>
        <taxon>Candidozyma</taxon>
    </lineage>
</organism>
<gene>
    <name evidence="10" type="ORF">CXQ85_005389</name>
</gene>
<evidence type="ECO:0000256" key="4">
    <source>
        <dbReference type="ARBA" id="ARBA00022475"/>
    </source>
</evidence>
<comment type="caution">
    <text evidence="10">The sequence shown here is derived from an EMBL/GenBank/DDBJ whole genome shotgun (WGS) entry which is preliminary data.</text>
</comment>
<keyword evidence="7 8" id="KW-0472">Membrane</keyword>
<evidence type="ECO:0000256" key="1">
    <source>
        <dbReference type="ARBA" id="ARBA00004651"/>
    </source>
</evidence>
<feature type="transmembrane region" description="Helical" evidence="8">
    <location>
        <begin position="139"/>
        <end position="163"/>
    </location>
</feature>
<keyword evidence="4" id="KW-1003">Cell membrane</keyword>
<dbReference type="VEuPathDB" id="FungiDB:CXQ85_005389"/>
<evidence type="ECO:0000256" key="9">
    <source>
        <dbReference type="SAM" id="SignalP"/>
    </source>
</evidence>
<dbReference type="EMBL" id="PKFO01000009">
    <property type="protein sequence ID" value="PVH22707.1"/>
    <property type="molecule type" value="Genomic_DNA"/>
</dbReference>